<dbReference type="RefSeq" id="WP_096360081.1">
    <property type="nucleotide sequence ID" value="NZ_AP014879.1"/>
</dbReference>
<dbReference type="GO" id="GO:0003677">
    <property type="term" value="F:DNA binding"/>
    <property type="evidence" value="ECO:0007669"/>
    <property type="project" value="InterPro"/>
</dbReference>
<dbReference type="Pfam" id="PF04364">
    <property type="entry name" value="DNA_pol3_chi"/>
    <property type="match status" value="1"/>
</dbReference>
<reference evidence="1 2" key="1">
    <citation type="submission" date="2015-05" db="EMBL/GenBank/DDBJ databases">
        <title>Complete genome sequence of a sulfur-oxidizing gammaproteobacterium strain HA5.</title>
        <authorList>
            <person name="Miura A."/>
            <person name="Kojima H."/>
            <person name="Fukui M."/>
        </authorList>
    </citation>
    <scope>NUCLEOTIDE SEQUENCE [LARGE SCALE GENOMIC DNA]</scope>
    <source>
        <strain evidence="1 2">HA5</strain>
    </source>
</reference>
<dbReference type="GO" id="GO:0006260">
    <property type="term" value="P:DNA replication"/>
    <property type="evidence" value="ECO:0007669"/>
    <property type="project" value="InterPro"/>
</dbReference>
<dbReference type="EMBL" id="AP014879">
    <property type="protein sequence ID" value="BAV33198.1"/>
    <property type="molecule type" value="Genomic_DNA"/>
</dbReference>
<name>A0A1B4XEH8_9GAMM</name>
<dbReference type="Proteomes" id="UP000243180">
    <property type="component" value="Chromosome"/>
</dbReference>
<dbReference type="InParanoid" id="A0A1B4XEH8"/>
<dbReference type="KEGG" id="slim:SCL_0878"/>
<evidence type="ECO:0000313" key="2">
    <source>
        <dbReference type="Proteomes" id="UP000243180"/>
    </source>
</evidence>
<evidence type="ECO:0000313" key="1">
    <source>
        <dbReference type="EMBL" id="BAV33198.1"/>
    </source>
</evidence>
<dbReference type="PANTHER" id="PTHR38767:SF1">
    <property type="entry name" value="DNA POLYMERASE III SUBUNIT CHI"/>
    <property type="match status" value="1"/>
</dbReference>
<dbReference type="Gene3D" id="3.40.50.10110">
    <property type="entry name" value="DNA polymerase III subunit chi"/>
    <property type="match status" value="1"/>
</dbReference>
<dbReference type="PANTHER" id="PTHR38767">
    <property type="entry name" value="DNA POLYMERASE III SUBUNIT CHI"/>
    <property type="match status" value="1"/>
</dbReference>
<dbReference type="GO" id="GO:0003887">
    <property type="term" value="F:DNA-directed DNA polymerase activity"/>
    <property type="evidence" value="ECO:0007669"/>
    <property type="project" value="InterPro"/>
</dbReference>
<dbReference type="InterPro" id="IPR007459">
    <property type="entry name" value="DNA_pol3_chi"/>
</dbReference>
<protein>
    <submittedName>
        <fullName evidence="1">DNA polymerase III subunit chi</fullName>
    </submittedName>
</protein>
<dbReference type="SUPFAM" id="SSF102400">
    <property type="entry name" value="DNA polymerase III chi subunit"/>
    <property type="match status" value="1"/>
</dbReference>
<dbReference type="AlphaFoldDB" id="A0A1B4XEH8"/>
<gene>
    <name evidence="1" type="ORF">SCL_0878</name>
</gene>
<dbReference type="FunCoup" id="A0A1B4XEH8">
    <property type="interactions" value="111"/>
</dbReference>
<dbReference type="InterPro" id="IPR036768">
    <property type="entry name" value="PolIII_chi_sf"/>
</dbReference>
<sequence>MTRVDFYLIDDANDGSLDAAVCKLTHKAFRLGHRIYILAPDFAHAQRLDRLLWIFSAGSFIPHGLGTETADADMPVLIGYDEPPAACEDVLIQLASKVPECFSRFQRVAEVVGGADEHKALARERFRFYRDRGYALQTHNISAGDFVEA</sequence>
<proteinExistence type="predicted"/>
<dbReference type="GO" id="GO:0032298">
    <property type="term" value="P:positive regulation of DNA-templated DNA replication initiation"/>
    <property type="evidence" value="ECO:0007669"/>
    <property type="project" value="TreeGrafter"/>
</dbReference>
<dbReference type="OrthoDB" id="5297568at2"/>
<keyword evidence="2" id="KW-1185">Reference proteome</keyword>
<accession>A0A1B4XEH8</accession>
<organism evidence="1 2">
    <name type="scientific">Sulfuricaulis limicola</name>
    <dbReference type="NCBI Taxonomy" id="1620215"/>
    <lineage>
        <taxon>Bacteria</taxon>
        <taxon>Pseudomonadati</taxon>
        <taxon>Pseudomonadota</taxon>
        <taxon>Gammaproteobacteria</taxon>
        <taxon>Acidiferrobacterales</taxon>
        <taxon>Acidiferrobacteraceae</taxon>
        <taxon>Sulfuricaulis</taxon>
    </lineage>
</organism>